<evidence type="ECO:0000313" key="2">
    <source>
        <dbReference type="EMBL" id="HGZ43634.1"/>
    </source>
</evidence>
<dbReference type="EMBL" id="DSQF01000019">
    <property type="protein sequence ID" value="HGZ43634.1"/>
    <property type="molecule type" value="Genomic_DNA"/>
</dbReference>
<proteinExistence type="predicted"/>
<comment type="caution">
    <text evidence="2">The sequence shown here is derived from an EMBL/GenBank/DDBJ whole genome shotgun (WGS) entry which is preliminary data.</text>
</comment>
<feature type="compositionally biased region" description="Basic residues" evidence="1">
    <location>
        <begin position="56"/>
        <end position="67"/>
    </location>
</feature>
<organism evidence="2">
    <name type="scientific">Eiseniibacteriota bacterium</name>
    <dbReference type="NCBI Taxonomy" id="2212470"/>
    <lineage>
        <taxon>Bacteria</taxon>
        <taxon>Candidatus Eiseniibacteriota</taxon>
    </lineage>
</organism>
<reference evidence="2" key="1">
    <citation type="journal article" date="2020" name="mSystems">
        <title>Genome- and Community-Level Interaction Insights into Carbon Utilization and Element Cycling Functions of Hydrothermarchaeota in Hydrothermal Sediment.</title>
        <authorList>
            <person name="Zhou Z."/>
            <person name="Liu Y."/>
            <person name="Xu W."/>
            <person name="Pan J."/>
            <person name="Luo Z.H."/>
            <person name="Li M."/>
        </authorList>
    </citation>
    <scope>NUCLEOTIDE SEQUENCE [LARGE SCALE GENOMIC DNA]</scope>
    <source>
        <strain evidence="2">SpSt-381</strain>
    </source>
</reference>
<accession>A0A832I1W8</accession>
<dbReference type="AlphaFoldDB" id="A0A832I1W8"/>
<sequence>MGRRHVGLPARARRRPRRDRGPRPFHRIHPRRRTAPRPARRRLRRRRGALSPPLQRPRRALRERRPRVGLALGRPPAGRTRPATRTTRWH</sequence>
<protein>
    <submittedName>
        <fullName evidence="2">Uncharacterized protein</fullName>
    </submittedName>
</protein>
<evidence type="ECO:0000256" key="1">
    <source>
        <dbReference type="SAM" id="MobiDB-lite"/>
    </source>
</evidence>
<name>A0A832I1W8_UNCEI</name>
<feature type="compositionally biased region" description="Basic residues" evidence="1">
    <location>
        <begin position="1"/>
        <end position="48"/>
    </location>
</feature>
<feature type="compositionally biased region" description="Low complexity" evidence="1">
    <location>
        <begin position="68"/>
        <end position="90"/>
    </location>
</feature>
<gene>
    <name evidence="2" type="ORF">ENR23_09450</name>
</gene>
<feature type="region of interest" description="Disordered" evidence="1">
    <location>
        <begin position="1"/>
        <end position="90"/>
    </location>
</feature>